<evidence type="ECO:0000313" key="1">
    <source>
        <dbReference type="EMBL" id="KAL3683959.1"/>
    </source>
</evidence>
<dbReference type="EMBL" id="JBJQOH010000006">
    <property type="protein sequence ID" value="KAL3683959.1"/>
    <property type="molecule type" value="Genomic_DNA"/>
</dbReference>
<name>A0ABD3H3F9_9MARC</name>
<proteinExistence type="predicted"/>
<evidence type="ECO:0008006" key="3">
    <source>
        <dbReference type="Google" id="ProtNLM"/>
    </source>
</evidence>
<sequence>MAWRGMFFTRLDSHLSQLRVLSVSSPVIKGVPSVTLPYLPEMDSPKFVSQIWPTWIELGCKCNRGPPSATDPIPPCPPGPTDIAIEEFQRLNQGPMAIQDSPSSREAAWRENTDLHPVSFVQLLNQQLLGAYEANQREGIQHMEEEVQSSRSVGRWAAFELLTGSDVHQKNRRHSYDNCFMEHWRTKIQATEFLANKAPGIDAFTAESLRLIWHAYQLSCFQFVNAFWLSLLLPKLVSVHQAGFIRGGSTFDNAFLLQLVHEQLTRSRNAAAFVKIDLAKAFDRLNSRYLWMVLERVGCGIPFTRLVQGLMIGAQAAVQLGVRFHSLSIWIMAYGKNQVENRLNRLWRLDWSQETWTRWWRIAFSSWFLPRDHTWLWRIAFQAFYAGKRTQYTNHPDTKCHACEADPETVVHLLFTCRSCQAVWSQWLE</sequence>
<accession>A0ABD3H3F9</accession>
<comment type="caution">
    <text evidence="1">The sequence shown here is derived from an EMBL/GenBank/DDBJ whole genome shotgun (WGS) entry which is preliminary data.</text>
</comment>
<reference evidence="1 2" key="1">
    <citation type="submission" date="2024-09" db="EMBL/GenBank/DDBJ databases">
        <title>Chromosome-scale assembly of Riccia sorocarpa.</title>
        <authorList>
            <person name="Paukszto L."/>
        </authorList>
    </citation>
    <scope>NUCLEOTIDE SEQUENCE [LARGE SCALE GENOMIC DNA]</scope>
    <source>
        <strain evidence="1">LP-2024</strain>
        <tissue evidence="1">Aerial parts of the thallus</tissue>
    </source>
</reference>
<keyword evidence="2" id="KW-1185">Reference proteome</keyword>
<protein>
    <recommendedName>
        <fullName evidence="3">Reverse transcriptase zinc-binding domain-containing protein</fullName>
    </recommendedName>
</protein>
<evidence type="ECO:0000313" key="2">
    <source>
        <dbReference type="Proteomes" id="UP001633002"/>
    </source>
</evidence>
<dbReference type="AlphaFoldDB" id="A0ABD3H3F9"/>
<gene>
    <name evidence="1" type="ORF">R1sor_001981</name>
</gene>
<dbReference type="Proteomes" id="UP001633002">
    <property type="component" value="Unassembled WGS sequence"/>
</dbReference>
<organism evidence="1 2">
    <name type="scientific">Riccia sorocarpa</name>
    <dbReference type="NCBI Taxonomy" id="122646"/>
    <lineage>
        <taxon>Eukaryota</taxon>
        <taxon>Viridiplantae</taxon>
        <taxon>Streptophyta</taxon>
        <taxon>Embryophyta</taxon>
        <taxon>Marchantiophyta</taxon>
        <taxon>Marchantiopsida</taxon>
        <taxon>Marchantiidae</taxon>
        <taxon>Marchantiales</taxon>
        <taxon>Ricciaceae</taxon>
        <taxon>Riccia</taxon>
    </lineage>
</organism>